<keyword evidence="6" id="KW-0851">Voltage-gated channel</keyword>
<evidence type="ECO:0000256" key="10">
    <source>
        <dbReference type="ARBA" id="ARBA00023136"/>
    </source>
</evidence>
<keyword evidence="4" id="KW-1003">Cell membrane</keyword>
<evidence type="ECO:0000256" key="7">
    <source>
        <dbReference type="ARBA" id="ARBA00022989"/>
    </source>
</evidence>
<keyword evidence="3" id="KW-0813">Transport</keyword>
<name>A0AAD9P0J4_RIDPI</name>
<keyword evidence="9" id="KW-0406">Ion transport</keyword>
<dbReference type="InterPro" id="IPR005821">
    <property type="entry name" value="Ion_trans_dom"/>
</dbReference>
<dbReference type="SUPFAM" id="SSF81324">
    <property type="entry name" value="Voltage-gated potassium channels"/>
    <property type="match status" value="1"/>
</dbReference>
<dbReference type="InterPro" id="IPR031846">
    <property type="entry name" value="Hvcn1"/>
</dbReference>
<evidence type="ECO:0000256" key="2">
    <source>
        <dbReference type="ARBA" id="ARBA00015897"/>
    </source>
</evidence>
<comment type="caution">
    <text evidence="16">The sequence shown here is derived from an EMBL/GenBank/DDBJ whole genome shotgun (WGS) entry which is preliminary data.</text>
</comment>
<evidence type="ECO:0000256" key="1">
    <source>
        <dbReference type="ARBA" id="ARBA00004651"/>
    </source>
</evidence>
<organism evidence="16 17">
    <name type="scientific">Ridgeia piscesae</name>
    <name type="common">Tubeworm</name>
    <dbReference type="NCBI Taxonomy" id="27915"/>
    <lineage>
        <taxon>Eukaryota</taxon>
        <taxon>Metazoa</taxon>
        <taxon>Spiralia</taxon>
        <taxon>Lophotrochozoa</taxon>
        <taxon>Annelida</taxon>
        <taxon>Polychaeta</taxon>
        <taxon>Sedentaria</taxon>
        <taxon>Canalipalpata</taxon>
        <taxon>Sabellida</taxon>
        <taxon>Siboglinidae</taxon>
        <taxon>Ridgeia</taxon>
    </lineage>
</organism>
<evidence type="ECO:0000256" key="13">
    <source>
        <dbReference type="SAM" id="Coils"/>
    </source>
</evidence>
<keyword evidence="10 14" id="KW-0472">Membrane</keyword>
<feature type="domain" description="Ion transport" evidence="15">
    <location>
        <begin position="56"/>
        <end position="169"/>
    </location>
</feature>
<dbReference type="Proteomes" id="UP001209878">
    <property type="component" value="Unassembled WGS sequence"/>
</dbReference>
<gene>
    <name evidence="16" type="ORF">NP493_217g01003</name>
</gene>
<dbReference type="AlphaFoldDB" id="A0AAD9P0J4"/>
<evidence type="ECO:0000256" key="8">
    <source>
        <dbReference type="ARBA" id="ARBA00023054"/>
    </source>
</evidence>
<dbReference type="GO" id="GO:0005886">
    <property type="term" value="C:plasma membrane"/>
    <property type="evidence" value="ECO:0007669"/>
    <property type="project" value="UniProtKB-SubCell"/>
</dbReference>
<keyword evidence="8 13" id="KW-0175">Coiled coil</keyword>
<protein>
    <recommendedName>
        <fullName evidence="2">Voltage-gated hydrogen channel 1</fullName>
    </recommendedName>
    <alternativeName>
        <fullName evidence="12">Hydrogen voltage-gated channel 1</fullName>
    </alternativeName>
</protein>
<feature type="coiled-coil region" evidence="13">
    <location>
        <begin position="175"/>
        <end position="209"/>
    </location>
</feature>
<dbReference type="PANTHER" id="PTHR46480:SF1">
    <property type="entry name" value="VOLTAGE-GATED HYDROGEN CHANNEL 1"/>
    <property type="match status" value="1"/>
</dbReference>
<evidence type="ECO:0000256" key="6">
    <source>
        <dbReference type="ARBA" id="ARBA00022882"/>
    </source>
</evidence>
<feature type="transmembrane region" description="Helical" evidence="14">
    <location>
        <begin position="95"/>
        <end position="114"/>
    </location>
</feature>
<dbReference type="Pfam" id="PF00520">
    <property type="entry name" value="Ion_trans"/>
    <property type="match status" value="1"/>
</dbReference>
<keyword evidence="7 14" id="KW-1133">Transmembrane helix</keyword>
<evidence type="ECO:0000313" key="17">
    <source>
        <dbReference type="Proteomes" id="UP001209878"/>
    </source>
</evidence>
<dbReference type="GO" id="GO:0034702">
    <property type="term" value="C:monoatomic ion channel complex"/>
    <property type="evidence" value="ECO:0007669"/>
    <property type="project" value="UniProtKB-KW"/>
</dbReference>
<feature type="transmembrane region" description="Helical" evidence="14">
    <location>
        <begin position="54"/>
        <end position="75"/>
    </location>
</feature>
<dbReference type="Gene3D" id="1.20.120.350">
    <property type="entry name" value="Voltage-gated potassium channels. Chain C"/>
    <property type="match status" value="1"/>
</dbReference>
<dbReference type="EMBL" id="JAODUO010000218">
    <property type="protein sequence ID" value="KAK2185905.1"/>
    <property type="molecule type" value="Genomic_DNA"/>
</dbReference>
<accession>A0AAD9P0J4</accession>
<evidence type="ECO:0000256" key="5">
    <source>
        <dbReference type="ARBA" id="ARBA00022692"/>
    </source>
</evidence>
<evidence type="ECO:0000256" key="12">
    <source>
        <dbReference type="ARBA" id="ARBA00031989"/>
    </source>
</evidence>
<feature type="transmembrane region" description="Helical" evidence="14">
    <location>
        <begin position="126"/>
        <end position="145"/>
    </location>
</feature>
<sequence length="265" mass="30206">MRMEGFKKVHTGDDLERVIEKDDSNSSVTESDEGKKPPRTCREQITYIINTNKFQIGIVCFVIFACLLVICELLIDLHVFEVQDMNLAVPQVLRYMTISVLSLFVLEISIKLGVMRLDLFRHKMEVFDALIVVVTFALEIAFANHEGLMSGVGLLIVLRLWRVTKILNGIIMSVKRQAERRLARERRTREAVEQELAKFREYCAAQETEIELLQGLLKKNGIQLMTSERPVVGSTINVIAEVNEVNCEKSDCPLDVRQATESHLL</sequence>
<keyword evidence="11" id="KW-0407">Ion channel</keyword>
<evidence type="ECO:0000256" key="9">
    <source>
        <dbReference type="ARBA" id="ARBA00023065"/>
    </source>
</evidence>
<evidence type="ECO:0000259" key="15">
    <source>
        <dbReference type="Pfam" id="PF00520"/>
    </source>
</evidence>
<proteinExistence type="predicted"/>
<dbReference type="InterPro" id="IPR027359">
    <property type="entry name" value="Volt_channel_dom_sf"/>
</dbReference>
<evidence type="ECO:0000313" key="16">
    <source>
        <dbReference type="EMBL" id="KAK2185905.1"/>
    </source>
</evidence>
<comment type="subcellular location">
    <subcellularLocation>
        <location evidence="1">Cell membrane</location>
        <topology evidence="1">Multi-pass membrane protein</topology>
    </subcellularLocation>
</comment>
<evidence type="ECO:0000256" key="3">
    <source>
        <dbReference type="ARBA" id="ARBA00022448"/>
    </source>
</evidence>
<dbReference type="GO" id="GO:0030171">
    <property type="term" value="F:voltage-gated proton channel activity"/>
    <property type="evidence" value="ECO:0007669"/>
    <property type="project" value="InterPro"/>
</dbReference>
<keyword evidence="5 14" id="KW-0812">Transmembrane</keyword>
<evidence type="ECO:0000256" key="4">
    <source>
        <dbReference type="ARBA" id="ARBA00022475"/>
    </source>
</evidence>
<evidence type="ECO:0000256" key="14">
    <source>
        <dbReference type="SAM" id="Phobius"/>
    </source>
</evidence>
<evidence type="ECO:0000256" key="11">
    <source>
        <dbReference type="ARBA" id="ARBA00023303"/>
    </source>
</evidence>
<reference evidence="16" key="1">
    <citation type="journal article" date="2023" name="Mol. Biol. Evol.">
        <title>Third-Generation Sequencing Reveals the Adaptive Role of the Epigenome in Three Deep-Sea Polychaetes.</title>
        <authorList>
            <person name="Perez M."/>
            <person name="Aroh O."/>
            <person name="Sun Y."/>
            <person name="Lan Y."/>
            <person name="Juniper S.K."/>
            <person name="Young C.R."/>
            <person name="Angers B."/>
            <person name="Qian P.Y."/>
        </authorList>
    </citation>
    <scope>NUCLEOTIDE SEQUENCE</scope>
    <source>
        <strain evidence="16">R07B-5</strain>
    </source>
</reference>
<keyword evidence="17" id="KW-1185">Reference proteome</keyword>
<dbReference type="PANTHER" id="PTHR46480">
    <property type="entry name" value="F20B24.22"/>
    <property type="match status" value="1"/>
</dbReference>